<reference evidence="3" key="2">
    <citation type="submission" date="2015-01" db="EMBL/GenBank/DDBJ databases">
        <title>Evolutionary Origins and Diversification of the Mycorrhizal Mutualists.</title>
        <authorList>
            <consortium name="DOE Joint Genome Institute"/>
            <consortium name="Mycorrhizal Genomics Consortium"/>
            <person name="Kohler A."/>
            <person name="Kuo A."/>
            <person name="Nagy L.G."/>
            <person name="Floudas D."/>
            <person name="Copeland A."/>
            <person name="Barry K.W."/>
            <person name="Cichocki N."/>
            <person name="Veneault-Fourrey C."/>
            <person name="LaButti K."/>
            <person name="Lindquist E.A."/>
            <person name="Lipzen A."/>
            <person name="Lundell T."/>
            <person name="Morin E."/>
            <person name="Murat C."/>
            <person name="Riley R."/>
            <person name="Ohm R."/>
            <person name="Sun H."/>
            <person name="Tunlid A."/>
            <person name="Henrissat B."/>
            <person name="Grigoriev I.V."/>
            <person name="Hibbett D.S."/>
            <person name="Martin F."/>
        </authorList>
    </citation>
    <scope>NUCLEOTIDE SEQUENCE [LARGE SCALE GENOMIC DNA]</scope>
    <source>
        <strain evidence="3">MAFF 305830</strain>
    </source>
</reference>
<feature type="transmembrane region" description="Helical" evidence="1">
    <location>
        <begin position="66"/>
        <end position="86"/>
    </location>
</feature>
<feature type="transmembrane region" description="Helical" evidence="1">
    <location>
        <begin position="27"/>
        <end position="46"/>
    </location>
</feature>
<dbReference type="EMBL" id="KN824342">
    <property type="protein sequence ID" value="KIM23133.1"/>
    <property type="molecule type" value="Genomic_DNA"/>
</dbReference>
<organism evidence="2 3">
    <name type="scientific">Serendipita vermifera MAFF 305830</name>
    <dbReference type="NCBI Taxonomy" id="933852"/>
    <lineage>
        <taxon>Eukaryota</taxon>
        <taxon>Fungi</taxon>
        <taxon>Dikarya</taxon>
        <taxon>Basidiomycota</taxon>
        <taxon>Agaricomycotina</taxon>
        <taxon>Agaricomycetes</taxon>
        <taxon>Sebacinales</taxon>
        <taxon>Serendipitaceae</taxon>
        <taxon>Serendipita</taxon>
    </lineage>
</organism>
<accession>A0A0C2W9Q9</accession>
<evidence type="ECO:0000256" key="1">
    <source>
        <dbReference type="SAM" id="Phobius"/>
    </source>
</evidence>
<reference evidence="2 3" key="1">
    <citation type="submission" date="2014-04" db="EMBL/GenBank/DDBJ databases">
        <authorList>
            <consortium name="DOE Joint Genome Institute"/>
            <person name="Kuo A."/>
            <person name="Zuccaro A."/>
            <person name="Kohler A."/>
            <person name="Nagy L.G."/>
            <person name="Floudas D."/>
            <person name="Copeland A."/>
            <person name="Barry K.W."/>
            <person name="Cichocki N."/>
            <person name="Veneault-Fourrey C."/>
            <person name="LaButti K."/>
            <person name="Lindquist E.A."/>
            <person name="Lipzen A."/>
            <person name="Lundell T."/>
            <person name="Morin E."/>
            <person name="Murat C."/>
            <person name="Sun H."/>
            <person name="Tunlid A."/>
            <person name="Henrissat B."/>
            <person name="Grigoriev I.V."/>
            <person name="Hibbett D.S."/>
            <person name="Martin F."/>
            <person name="Nordberg H.P."/>
            <person name="Cantor M.N."/>
            <person name="Hua S.X."/>
        </authorList>
    </citation>
    <scope>NUCLEOTIDE SEQUENCE [LARGE SCALE GENOMIC DNA]</scope>
    <source>
        <strain evidence="2 3">MAFF 305830</strain>
    </source>
</reference>
<sequence length="197" mass="21631">MSTPTTLEKLPDPVKLVLDADQKQAEAVGIVMALFAGGLVSLAQIVEDVDSEDPKTTTASWQAMRVFLYGSVMLNLAGAFLSLLTIKMCTDLPLAYHQWKNKQRKAPVVKRPHGVEEWHRFGLLLEAGMSRRYASLDRMSTLVLIFACVCTFASLTFWVCLNTLNVITSGITMIIFGSVGLVVITAFVMTSVGEGWK</sequence>
<keyword evidence="1" id="KW-0472">Membrane</keyword>
<protein>
    <submittedName>
        <fullName evidence="2">Uncharacterized protein</fullName>
    </submittedName>
</protein>
<feature type="transmembrane region" description="Helical" evidence="1">
    <location>
        <begin position="139"/>
        <end position="159"/>
    </location>
</feature>
<name>A0A0C2W9Q9_SERVB</name>
<dbReference type="OrthoDB" id="10528772at2759"/>
<dbReference type="AlphaFoldDB" id="A0A0C2W9Q9"/>
<feature type="transmembrane region" description="Helical" evidence="1">
    <location>
        <begin position="171"/>
        <end position="192"/>
    </location>
</feature>
<proteinExistence type="predicted"/>
<evidence type="ECO:0000313" key="3">
    <source>
        <dbReference type="Proteomes" id="UP000054097"/>
    </source>
</evidence>
<dbReference type="HOGENOM" id="CLU_101099_1_0_1"/>
<dbReference type="Proteomes" id="UP000054097">
    <property type="component" value="Unassembled WGS sequence"/>
</dbReference>
<evidence type="ECO:0000313" key="2">
    <source>
        <dbReference type="EMBL" id="KIM23133.1"/>
    </source>
</evidence>
<keyword evidence="3" id="KW-1185">Reference proteome</keyword>
<keyword evidence="1" id="KW-1133">Transmembrane helix</keyword>
<gene>
    <name evidence="2" type="ORF">M408DRAFT_332503</name>
</gene>
<keyword evidence="1" id="KW-0812">Transmembrane</keyword>